<keyword evidence="2" id="KW-1185">Reference proteome</keyword>
<accession>A0A8J3DLY1</accession>
<sequence length="179" mass="20469">MLDDERTRPRPRYHRRYLFRHLADTYSEMRAHLVLYARLGELPFRIAKFHGFTETDLGLAEVCELKKGADGLPAPSLRQMLAEGTYDEVHQAALSRFLDWVLSSDLTLKELHPGNLVYADVGTGVEEFVLVDGVGEKGQLSLRSRFRRLNRWHKRKHIKILMDKIEQEGAAGRAENAAG</sequence>
<evidence type="ECO:0000313" key="1">
    <source>
        <dbReference type="EMBL" id="GHD08949.1"/>
    </source>
</evidence>
<proteinExistence type="predicted"/>
<dbReference type="Pfam" id="PF10707">
    <property type="entry name" value="YrbL-PhoP_reg"/>
    <property type="match status" value="1"/>
</dbReference>
<evidence type="ECO:0000313" key="2">
    <source>
        <dbReference type="Proteomes" id="UP000630142"/>
    </source>
</evidence>
<reference evidence="1" key="1">
    <citation type="journal article" date="2014" name="Int. J. Syst. Evol. Microbiol.">
        <title>Complete genome sequence of Corynebacterium casei LMG S-19264T (=DSM 44701T), isolated from a smear-ripened cheese.</title>
        <authorList>
            <consortium name="US DOE Joint Genome Institute (JGI-PGF)"/>
            <person name="Walter F."/>
            <person name="Albersmeier A."/>
            <person name="Kalinowski J."/>
            <person name="Ruckert C."/>
        </authorList>
    </citation>
    <scope>NUCLEOTIDE SEQUENCE</scope>
    <source>
        <strain evidence="1">KCTC 42249</strain>
    </source>
</reference>
<dbReference type="Proteomes" id="UP000630142">
    <property type="component" value="Unassembled WGS sequence"/>
</dbReference>
<organism evidence="1 2">
    <name type="scientific">Tianweitania populi</name>
    <dbReference type="NCBI Taxonomy" id="1607949"/>
    <lineage>
        <taxon>Bacteria</taxon>
        <taxon>Pseudomonadati</taxon>
        <taxon>Pseudomonadota</taxon>
        <taxon>Alphaproteobacteria</taxon>
        <taxon>Hyphomicrobiales</taxon>
        <taxon>Phyllobacteriaceae</taxon>
        <taxon>Tianweitania</taxon>
    </lineage>
</organism>
<dbReference type="AlphaFoldDB" id="A0A8J3DLY1"/>
<dbReference type="InterPro" id="IPR019647">
    <property type="entry name" value="PhoP_reg_network_YrbL"/>
</dbReference>
<evidence type="ECO:0008006" key="3">
    <source>
        <dbReference type="Google" id="ProtNLM"/>
    </source>
</evidence>
<gene>
    <name evidence="1" type="ORF">GCM10016234_09150</name>
</gene>
<name>A0A8J3DLY1_9HYPH</name>
<protein>
    <recommendedName>
        <fullName evidence="3">PhoP regulatory network protein YrbL</fullName>
    </recommendedName>
</protein>
<reference evidence="1" key="2">
    <citation type="submission" date="2020-09" db="EMBL/GenBank/DDBJ databases">
        <authorList>
            <person name="Sun Q."/>
            <person name="Kim S."/>
        </authorList>
    </citation>
    <scope>NUCLEOTIDE SEQUENCE</scope>
    <source>
        <strain evidence="1">KCTC 42249</strain>
    </source>
</reference>
<dbReference type="EMBL" id="BMZQ01000001">
    <property type="protein sequence ID" value="GHD08949.1"/>
    <property type="molecule type" value="Genomic_DNA"/>
</dbReference>
<comment type="caution">
    <text evidence="1">The sequence shown here is derived from an EMBL/GenBank/DDBJ whole genome shotgun (WGS) entry which is preliminary data.</text>
</comment>